<feature type="transmembrane region" description="Helical" evidence="2">
    <location>
        <begin position="65"/>
        <end position="83"/>
    </location>
</feature>
<name>A0A8H9KYL5_9MICO</name>
<feature type="region of interest" description="Disordered" evidence="1">
    <location>
        <begin position="190"/>
        <end position="227"/>
    </location>
</feature>
<organism evidence="3 5">
    <name type="scientific">Curtobacterium luteum</name>
    <dbReference type="NCBI Taxonomy" id="33881"/>
    <lineage>
        <taxon>Bacteria</taxon>
        <taxon>Bacillati</taxon>
        <taxon>Actinomycetota</taxon>
        <taxon>Actinomycetes</taxon>
        <taxon>Micrococcales</taxon>
        <taxon>Microbacteriaceae</taxon>
        <taxon>Curtobacterium</taxon>
    </lineage>
</organism>
<evidence type="ECO:0000313" key="6">
    <source>
        <dbReference type="Proteomes" id="UP000746584"/>
    </source>
</evidence>
<keyword evidence="2" id="KW-0812">Transmembrane</keyword>
<gene>
    <name evidence="3" type="ORF">GCM10009769_21770</name>
    <name evidence="4" type="ORF">JOE58_002940</name>
</gene>
<keyword evidence="2" id="KW-0472">Membrane</keyword>
<dbReference type="RefSeq" id="WP_175328892.1">
    <property type="nucleotide sequence ID" value="NZ_BMOI01000008.1"/>
</dbReference>
<feature type="compositionally biased region" description="Polar residues" evidence="1">
    <location>
        <begin position="203"/>
        <end position="213"/>
    </location>
</feature>
<evidence type="ECO:0000256" key="2">
    <source>
        <dbReference type="SAM" id="Phobius"/>
    </source>
</evidence>
<sequence length="227" mass="24492">MNPLLLWTAIGSGLALLLVVLVTRRRLGGRHPEVRRGFLDVGVTSVGTFLVLIGAALLAGDATRILVVWLVVVLAVALVCTLIRSASTRDEPPKDVQRRSDVLRGVTRVLARADYHQVSFVRLVVSLDDAALVTTAFGPGAGVVHRDRLVAALQRLVPPDATVWTEGDDRVVVLVRQEECDLAGWRAELEMPSTGDPADGATVGSSTTWAVTSTDDRGYRLEDLERP</sequence>
<proteinExistence type="predicted"/>
<evidence type="ECO:0000313" key="3">
    <source>
        <dbReference type="EMBL" id="GGL03277.1"/>
    </source>
</evidence>
<evidence type="ECO:0000313" key="4">
    <source>
        <dbReference type="EMBL" id="MBM7803689.1"/>
    </source>
</evidence>
<evidence type="ECO:0000313" key="5">
    <source>
        <dbReference type="Proteomes" id="UP000648535"/>
    </source>
</evidence>
<keyword evidence="2" id="KW-1133">Transmembrane helix</keyword>
<dbReference type="Proteomes" id="UP000746584">
    <property type="component" value="Unassembled WGS sequence"/>
</dbReference>
<keyword evidence="6" id="KW-1185">Reference proteome</keyword>
<reference evidence="4 6" key="3">
    <citation type="submission" date="2021-01" db="EMBL/GenBank/DDBJ databases">
        <title>Sequencing the genomes of 1000 actinobacteria strains.</title>
        <authorList>
            <person name="Klenk H.-P."/>
        </authorList>
    </citation>
    <scope>NUCLEOTIDE SEQUENCE [LARGE SCALE GENOMIC DNA]</scope>
    <source>
        <strain evidence="4 6">DSM 20542</strain>
    </source>
</reference>
<dbReference type="AlphaFoldDB" id="A0A8H9KYL5"/>
<feature type="transmembrane region" description="Helical" evidence="2">
    <location>
        <begin position="6"/>
        <end position="25"/>
    </location>
</feature>
<dbReference type="EMBL" id="JAFBCG010000001">
    <property type="protein sequence ID" value="MBM7803689.1"/>
    <property type="molecule type" value="Genomic_DNA"/>
</dbReference>
<accession>A0A8H9KYL5</accession>
<dbReference type="EMBL" id="BMOI01000008">
    <property type="protein sequence ID" value="GGL03277.1"/>
    <property type="molecule type" value="Genomic_DNA"/>
</dbReference>
<feature type="transmembrane region" description="Helical" evidence="2">
    <location>
        <begin position="37"/>
        <end position="59"/>
    </location>
</feature>
<reference evidence="3" key="1">
    <citation type="journal article" date="2014" name="Int. J. Syst. Evol. Microbiol.">
        <title>Complete genome sequence of Corynebacterium casei LMG S-19264T (=DSM 44701T), isolated from a smear-ripened cheese.</title>
        <authorList>
            <consortium name="US DOE Joint Genome Institute (JGI-PGF)"/>
            <person name="Walter F."/>
            <person name="Albersmeier A."/>
            <person name="Kalinowski J."/>
            <person name="Ruckert C."/>
        </authorList>
    </citation>
    <scope>NUCLEOTIDE SEQUENCE</scope>
    <source>
        <strain evidence="3">JCM 1480</strain>
    </source>
</reference>
<protein>
    <submittedName>
        <fullName evidence="3">Uncharacterized protein</fullName>
    </submittedName>
</protein>
<reference evidence="3" key="2">
    <citation type="submission" date="2020-09" db="EMBL/GenBank/DDBJ databases">
        <authorList>
            <person name="Sun Q."/>
            <person name="Ohkuma M."/>
        </authorList>
    </citation>
    <scope>NUCLEOTIDE SEQUENCE</scope>
    <source>
        <strain evidence="3">JCM 1480</strain>
    </source>
</reference>
<evidence type="ECO:0000256" key="1">
    <source>
        <dbReference type="SAM" id="MobiDB-lite"/>
    </source>
</evidence>
<dbReference type="Proteomes" id="UP000648535">
    <property type="component" value="Unassembled WGS sequence"/>
</dbReference>
<comment type="caution">
    <text evidence="3">The sequence shown here is derived from an EMBL/GenBank/DDBJ whole genome shotgun (WGS) entry which is preliminary data.</text>
</comment>
<feature type="compositionally biased region" description="Basic and acidic residues" evidence="1">
    <location>
        <begin position="214"/>
        <end position="227"/>
    </location>
</feature>